<gene>
    <name evidence="7" type="primary">lgt</name>
    <name evidence="8" type="ORF">EDD61_12134</name>
</gene>
<keyword evidence="9" id="KW-1185">Reference proteome</keyword>
<dbReference type="HAMAP" id="MF_01147">
    <property type="entry name" value="Lgt"/>
    <property type="match status" value="1"/>
</dbReference>
<name>A0A4R3T2V9_9FIRM</name>
<keyword evidence="4 7" id="KW-0812">Transmembrane</keyword>
<dbReference type="InterPro" id="IPR023214">
    <property type="entry name" value="HAD_sf"/>
</dbReference>
<evidence type="ECO:0000313" key="8">
    <source>
        <dbReference type="EMBL" id="TCU55703.1"/>
    </source>
</evidence>
<dbReference type="AlphaFoldDB" id="A0A4R3T2V9"/>
<dbReference type="PROSITE" id="PS01311">
    <property type="entry name" value="LGT"/>
    <property type="match status" value="1"/>
</dbReference>
<sequence length="490" mass="56470">MTFFPDMKTFIAIGGFQITWYAIIILTGAFVAYYLTLRQVRKWGYKEEIFENFFLLMLPIAIVGARLYYVIFEWNNLYAADPISAFYIWEGGLAIHGGVIAGTLFGVWYFHRHQIDGLRIADAIFPNLMLAQAIGRWGNFMNQEAYGQIVSGDFYAHWPSFIKDQMYIDGYYRQPTFLFESVGNIVGFLLITFVYKKYGRRKRGDLAFAYLAWYGMVRFFVEGMRTDSLMLGPLRIAQVVSLLGVVLGVLGILGAFDRLFKNIWPFKRRKPAIIFDLDGTLVDTKALIFASFRHTFKKYLPEHTLTDEELHSFLGPTLKESFLRYFDVEKVDEIIAYYRAFNHAHHDEYVTEIPHVKETLAYLKEHDYPLAVMSNKLLDIVKMGLAQFDLEAYFEVILGGEEISEPKPSPVGILEACEKLHVPHDDVIYIGDSPTDIQACKKMAAYSVAFVYEEVRAEEMKAEKPCAIIHDMTEIINLVKEDHEWSDVTI</sequence>
<keyword evidence="6 7" id="KW-0472">Membrane</keyword>
<comment type="catalytic activity">
    <reaction evidence="7">
        <text>L-cysteinyl-[prolipoprotein] + a 1,2-diacyl-sn-glycero-3-phospho-(1'-sn-glycerol) = an S-1,2-diacyl-sn-glyceryl-L-cysteinyl-[prolipoprotein] + sn-glycerol 1-phosphate + H(+)</text>
        <dbReference type="Rhea" id="RHEA:56712"/>
        <dbReference type="Rhea" id="RHEA-COMP:14679"/>
        <dbReference type="Rhea" id="RHEA-COMP:14680"/>
        <dbReference type="ChEBI" id="CHEBI:15378"/>
        <dbReference type="ChEBI" id="CHEBI:29950"/>
        <dbReference type="ChEBI" id="CHEBI:57685"/>
        <dbReference type="ChEBI" id="CHEBI:64716"/>
        <dbReference type="ChEBI" id="CHEBI:140658"/>
        <dbReference type="EC" id="2.5.1.145"/>
    </reaction>
</comment>
<feature type="transmembrane region" description="Helical" evidence="7">
    <location>
        <begin position="176"/>
        <end position="195"/>
    </location>
</feature>
<dbReference type="PANTHER" id="PTHR30589">
    <property type="entry name" value="PROLIPOPROTEIN DIACYLGLYCERYL TRANSFERASE"/>
    <property type="match status" value="1"/>
</dbReference>
<dbReference type="Pfam" id="PF01790">
    <property type="entry name" value="LGT"/>
    <property type="match status" value="1"/>
</dbReference>
<dbReference type="EC" id="2.5.1.145" evidence="7"/>
<organism evidence="8 9">
    <name type="scientific">Longicatena caecimuris</name>
    <dbReference type="NCBI Taxonomy" id="1796635"/>
    <lineage>
        <taxon>Bacteria</taxon>
        <taxon>Bacillati</taxon>
        <taxon>Bacillota</taxon>
        <taxon>Erysipelotrichia</taxon>
        <taxon>Erysipelotrichales</taxon>
        <taxon>Erysipelotrichaceae</taxon>
        <taxon>Longicatena</taxon>
    </lineage>
</organism>
<dbReference type="UniPathway" id="UPA00664"/>
<dbReference type="SFLD" id="SFLDS00003">
    <property type="entry name" value="Haloacid_Dehalogenase"/>
    <property type="match status" value="1"/>
</dbReference>
<dbReference type="NCBIfam" id="TIGR01549">
    <property type="entry name" value="HAD-SF-IA-v1"/>
    <property type="match status" value="1"/>
</dbReference>
<dbReference type="PRINTS" id="PR00413">
    <property type="entry name" value="HADHALOGNASE"/>
</dbReference>
<dbReference type="Proteomes" id="UP000295773">
    <property type="component" value="Unassembled WGS sequence"/>
</dbReference>
<evidence type="ECO:0000256" key="1">
    <source>
        <dbReference type="ARBA" id="ARBA00007150"/>
    </source>
</evidence>
<dbReference type="RefSeq" id="WP_132225450.1">
    <property type="nucleotide sequence ID" value="NZ_JANKBG010000020.1"/>
</dbReference>
<keyword evidence="5 7" id="KW-1133">Transmembrane helix</keyword>
<dbReference type="InterPro" id="IPR023198">
    <property type="entry name" value="PGP-like_dom2"/>
</dbReference>
<comment type="similarity">
    <text evidence="1 7">Belongs to the Lgt family.</text>
</comment>
<reference evidence="8 9" key="1">
    <citation type="submission" date="2019-03" db="EMBL/GenBank/DDBJ databases">
        <title>Genomic Encyclopedia of Type Strains, Phase IV (KMG-IV): sequencing the most valuable type-strain genomes for metagenomic binning, comparative biology and taxonomic classification.</title>
        <authorList>
            <person name="Goeker M."/>
        </authorList>
    </citation>
    <scope>NUCLEOTIDE SEQUENCE [LARGE SCALE GENOMIC DNA]</scope>
    <source>
        <strain evidence="8 9">DSM 29481</strain>
    </source>
</reference>
<dbReference type="GO" id="GO:0042158">
    <property type="term" value="P:lipoprotein biosynthetic process"/>
    <property type="evidence" value="ECO:0007669"/>
    <property type="project" value="UniProtKB-UniRule"/>
</dbReference>
<feature type="transmembrane region" description="Helical" evidence="7">
    <location>
        <begin position="207"/>
        <end position="224"/>
    </location>
</feature>
<dbReference type="GO" id="GO:0005886">
    <property type="term" value="C:plasma membrane"/>
    <property type="evidence" value="ECO:0007669"/>
    <property type="project" value="UniProtKB-SubCell"/>
</dbReference>
<keyword evidence="3 7" id="KW-0808">Transferase</keyword>
<dbReference type="InterPro" id="IPR001640">
    <property type="entry name" value="Lgt"/>
</dbReference>
<evidence type="ECO:0000256" key="6">
    <source>
        <dbReference type="ARBA" id="ARBA00023136"/>
    </source>
</evidence>
<feature type="transmembrane region" description="Helical" evidence="7">
    <location>
        <begin position="91"/>
        <end position="110"/>
    </location>
</feature>
<dbReference type="PANTHER" id="PTHR30589:SF0">
    <property type="entry name" value="PHOSPHATIDYLGLYCEROL--PROLIPOPROTEIN DIACYLGLYCERYL TRANSFERASE"/>
    <property type="match status" value="1"/>
</dbReference>
<dbReference type="SFLD" id="SFLDG01135">
    <property type="entry name" value="C1.5.6:_HAD__Beta-PGM__Phospha"/>
    <property type="match status" value="1"/>
</dbReference>
<evidence type="ECO:0000313" key="9">
    <source>
        <dbReference type="Proteomes" id="UP000295773"/>
    </source>
</evidence>
<evidence type="ECO:0000256" key="2">
    <source>
        <dbReference type="ARBA" id="ARBA00022475"/>
    </source>
</evidence>
<evidence type="ECO:0000256" key="3">
    <source>
        <dbReference type="ARBA" id="ARBA00022679"/>
    </source>
</evidence>
<dbReference type="InterPro" id="IPR006439">
    <property type="entry name" value="HAD-SF_hydro_IA"/>
</dbReference>
<evidence type="ECO:0000256" key="5">
    <source>
        <dbReference type="ARBA" id="ARBA00022989"/>
    </source>
</evidence>
<proteinExistence type="inferred from homology"/>
<comment type="pathway">
    <text evidence="7">Protein modification; lipoprotein biosynthesis (diacylglyceryl transfer).</text>
</comment>
<feature type="transmembrane region" description="Helical" evidence="7">
    <location>
        <begin position="20"/>
        <end position="37"/>
    </location>
</feature>
<evidence type="ECO:0000256" key="4">
    <source>
        <dbReference type="ARBA" id="ARBA00022692"/>
    </source>
</evidence>
<feature type="transmembrane region" description="Helical" evidence="7">
    <location>
        <begin position="49"/>
        <end position="71"/>
    </location>
</feature>
<dbReference type="Pfam" id="PF13419">
    <property type="entry name" value="HAD_2"/>
    <property type="match status" value="1"/>
</dbReference>
<evidence type="ECO:0000256" key="7">
    <source>
        <dbReference type="HAMAP-Rule" id="MF_01147"/>
    </source>
</evidence>
<dbReference type="SUPFAM" id="SSF56784">
    <property type="entry name" value="HAD-like"/>
    <property type="match status" value="1"/>
</dbReference>
<dbReference type="NCBIfam" id="TIGR00544">
    <property type="entry name" value="lgt"/>
    <property type="match status" value="1"/>
</dbReference>
<feature type="transmembrane region" description="Helical" evidence="7">
    <location>
        <begin position="236"/>
        <end position="260"/>
    </location>
</feature>
<dbReference type="InterPro" id="IPR041492">
    <property type="entry name" value="HAD_2"/>
</dbReference>
<keyword evidence="2 7" id="KW-1003">Cell membrane</keyword>
<dbReference type="Gene3D" id="3.40.50.1000">
    <property type="entry name" value="HAD superfamily/HAD-like"/>
    <property type="match status" value="1"/>
</dbReference>
<dbReference type="SFLD" id="SFLDG01129">
    <property type="entry name" value="C1.5:_HAD__Beta-PGM__Phosphata"/>
    <property type="match status" value="1"/>
</dbReference>
<comment type="subcellular location">
    <subcellularLocation>
        <location evidence="7">Cell membrane</location>
        <topology evidence="7">Multi-pass membrane protein</topology>
    </subcellularLocation>
</comment>
<accession>A0A4R3T2V9</accession>
<comment type="function">
    <text evidence="7">Catalyzes the transfer of the diacylglyceryl group from phosphatidylglycerol to the sulfhydryl group of the N-terminal cysteine of a prolipoprotein, the first step in the formation of mature lipoproteins.</text>
</comment>
<dbReference type="Gene3D" id="1.10.150.240">
    <property type="entry name" value="Putative phosphatase, domain 2"/>
    <property type="match status" value="1"/>
</dbReference>
<dbReference type="GO" id="GO:0008961">
    <property type="term" value="F:phosphatidylglycerol-prolipoprotein diacylglyceryl transferase activity"/>
    <property type="evidence" value="ECO:0007669"/>
    <property type="project" value="UniProtKB-UniRule"/>
</dbReference>
<protein>
    <recommendedName>
        <fullName evidence="7">Phosphatidylglycerol--prolipoprotein diacylglyceryl transferase</fullName>
        <ecNumber evidence="7">2.5.1.145</ecNumber>
    </recommendedName>
</protein>
<keyword evidence="8" id="KW-0449">Lipoprotein</keyword>
<feature type="binding site" evidence="7">
    <location>
        <position position="136"/>
    </location>
    <ligand>
        <name>a 1,2-diacyl-sn-glycero-3-phospho-(1'-sn-glycerol)</name>
        <dbReference type="ChEBI" id="CHEBI:64716"/>
    </ligand>
</feature>
<dbReference type="EMBL" id="SMBP01000021">
    <property type="protein sequence ID" value="TCU55703.1"/>
    <property type="molecule type" value="Genomic_DNA"/>
</dbReference>
<dbReference type="InterPro" id="IPR036412">
    <property type="entry name" value="HAD-like_sf"/>
</dbReference>
<comment type="caution">
    <text evidence="8">The sequence shown here is derived from an EMBL/GenBank/DDBJ whole genome shotgun (WGS) entry which is preliminary data.</text>
</comment>